<sequence length="21" mass="2584">MVLSFCLHSFEVLHLFWCCLR</sequence>
<evidence type="ECO:0000313" key="1">
    <source>
        <dbReference type="EMBL" id="MBX66058.1"/>
    </source>
</evidence>
<protein>
    <submittedName>
        <fullName evidence="1">Uncharacterized protein</fullName>
    </submittedName>
</protein>
<name>A0A2P2QGE4_RHIMU</name>
<proteinExistence type="predicted"/>
<reference evidence="1" key="1">
    <citation type="submission" date="2018-02" db="EMBL/GenBank/DDBJ databases">
        <title>Rhizophora mucronata_Transcriptome.</title>
        <authorList>
            <person name="Meera S.P."/>
            <person name="Sreeshan A."/>
            <person name="Augustine A."/>
        </authorList>
    </citation>
    <scope>NUCLEOTIDE SEQUENCE</scope>
    <source>
        <tissue evidence="1">Leaf</tissue>
    </source>
</reference>
<accession>A0A2P2QGE4</accession>
<organism evidence="1">
    <name type="scientific">Rhizophora mucronata</name>
    <name type="common">Asiatic mangrove</name>
    <dbReference type="NCBI Taxonomy" id="61149"/>
    <lineage>
        <taxon>Eukaryota</taxon>
        <taxon>Viridiplantae</taxon>
        <taxon>Streptophyta</taxon>
        <taxon>Embryophyta</taxon>
        <taxon>Tracheophyta</taxon>
        <taxon>Spermatophyta</taxon>
        <taxon>Magnoliopsida</taxon>
        <taxon>eudicotyledons</taxon>
        <taxon>Gunneridae</taxon>
        <taxon>Pentapetalae</taxon>
        <taxon>rosids</taxon>
        <taxon>fabids</taxon>
        <taxon>Malpighiales</taxon>
        <taxon>Rhizophoraceae</taxon>
        <taxon>Rhizophora</taxon>
    </lineage>
</organism>
<dbReference type="EMBL" id="GGEC01085574">
    <property type="protein sequence ID" value="MBX66058.1"/>
    <property type="molecule type" value="Transcribed_RNA"/>
</dbReference>
<dbReference type="AlphaFoldDB" id="A0A2P2QGE4"/>